<keyword evidence="3" id="KW-1185">Reference proteome</keyword>
<feature type="compositionally biased region" description="Pro residues" evidence="1">
    <location>
        <begin position="41"/>
        <end position="50"/>
    </location>
</feature>
<protein>
    <submittedName>
        <fullName evidence="2">Uncharacterized protein</fullName>
    </submittedName>
</protein>
<organism evidence="2 3">
    <name type="scientific">Prorocentrum cordatum</name>
    <dbReference type="NCBI Taxonomy" id="2364126"/>
    <lineage>
        <taxon>Eukaryota</taxon>
        <taxon>Sar</taxon>
        <taxon>Alveolata</taxon>
        <taxon>Dinophyceae</taxon>
        <taxon>Prorocentrales</taxon>
        <taxon>Prorocentraceae</taxon>
        <taxon>Prorocentrum</taxon>
    </lineage>
</organism>
<sequence length="449" mass="48507">MPRLLPTAAEVQRAQRRGAEAADRTRGAPLRGGCRSAGAAAPPPFQPAPRLPAVAMAEESPSEAETEGSQSETWTEELDEGNAESQEVLFEPCRDYVMAHQRGHVDYCHIDAEVVSTTGSCRAARLHVGKDGLVIEEEGKQRGKDRIKHHMLMLPSVQIWISEEPGRGTVQTPRVSLRIAGSWPTPGVNLLLPRTTAQSLQGTLLGLVRAVTAGLHLEVGPALPEGLPGRVSCRGAPDAQARGPLLRAGYVLYSSFADVAQLHGRQTGPRSAHADAAEVNSEVPSYSLCYVELCGPTRVGDARAYLFSSHIDEEAALLVTIIWPYAEDNNFELIRETENTVLRIRSEEQAYVKPGTRGSLRRSRAESSRLSASASADAAPWEAPLVDCLTFQSSLEARAWMDLAASVYAGGEAARRLCDRVARHAAATEASIRSELGRPIRLSWSRAST</sequence>
<evidence type="ECO:0000313" key="3">
    <source>
        <dbReference type="Proteomes" id="UP001189429"/>
    </source>
</evidence>
<name>A0ABN9WNW8_9DINO</name>
<gene>
    <name evidence="2" type="ORF">PCOR1329_LOCUS69165</name>
</gene>
<dbReference type="EMBL" id="CAUYUJ010019060">
    <property type="protein sequence ID" value="CAK0888355.1"/>
    <property type="molecule type" value="Genomic_DNA"/>
</dbReference>
<proteinExistence type="predicted"/>
<evidence type="ECO:0000256" key="1">
    <source>
        <dbReference type="SAM" id="MobiDB-lite"/>
    </source>
</evidence>
<comment type="caution">
    <text evidence="2">The sequence shown here is derived from an EMBL/GenBank/DDBJ whole genome shotgun (WGS) entry which is preliminary data.</text>
</comment>
<feature type="region of interest" description="Disordered" evidence="1">
    <location>
        <begin position="1"/>
        <end position="85"/>
    </location>
</feature>
<accession>A0ABN9WNW8</accession>
<reference evidence="2" key="1">
    <citation type="submission" date="2023-10" db="EMBL/GenBank/DDBJ databases">
        <authorList>
            <person name="Chen Y."/>
            <person name="Shah S."/>
            <person name="Dougan E. K."/>
            <person name="Thang M."/>
            <person name="Chan C."/>
        </authorList>
    </citation>
    <scope>NUCLEOTIDE SEQUENCE [LARGE SCALE GENOMIC DNA]</scope>
</reference>
<evidence type="ECO:0000313" key="2">
    <source>
        <dbReference type="EMBL" id="CAK0888355.1"/>
    </source>
</evidence>
<feature type="compositionally biased region" description="Basic and acidic residues" evidence="1">
    <location>
        <begin position="17"/>
        <end position="26"/>
    </location>
</feature>
<dbReference type="Proteomes" id="UP001189429">
    <property type="component" value="Unassembled WGS sequence"/>
</dbReference>